<dbReference type="EMBL" id="JAAMPC010001580">
    <property type="protein sequence ID" value="KAG2240481.1"/>
    <property type="molecule type" value="Genomic_DNA"/>
</dbReference>
<sequence length="90" mass="10241">MLSSSAAVNGDQPPRNKMTKQSPEISILSLPFDVMLNIISRISRLYYPTLSSSLKIRSVIASPELYQTRSRLNRTESCLYVCLRYDRDPS</sequence>
<dbReference type="OrthoDB" id="1027775at2759"/>
<evidence type="ECO:0000256" key="1">
    <source>
        <dbReference type="SAM" id="MobiDB-lite"/>
    </source>
</evidence>
<gene>
    <name evidence="2" type="ORF">Bca52824_090623</name>
</gene>
<keyword evidence="3" id="KW-1185">Reference proteome</keyword>
<comment type="caution">
    <text evidence="2">The sequence shown here is derived from an EMBL/GenBank/DDBJ whole genome shotgun (WGS) entry which is preliminary data.</text>
</comment>
<evidence type="ECO:0000313" key="2">
    <source>
        <dbReference type="EMBL" id="KAG2240481.1"/>
    </source>
</evidence>
<reference evidence="2 3" key="1">
    <citation type="submission" date="2020-02" db="EMBL/GenBank/DDBJ databases">
        <authorList>
            <person name="Ma Q."/>
            <person name="Huang Y."/>
            <person name="Song X."/>
            <person name="Pei D."/>
        </authorList>
    </citation>
    <scope>NUCLEOTIDE SEQUENCE [LARGE SCALE GENOMIC DNA]</scope>
    <source>
        <strain evidence="2">Sxm20200214</strain>
        <tissue evidence="2">Leaf</tissue>
    </source>
</reference>
<evidence type="ECO:0000313" key="3">
    <source>
        <dbReference type="Proteomes" id="UP000886595"/>
    </source>
</evidence>
<proteinExistence type="predicted"/>
<dbReference type="InterPro" id="IPR050354">
    <property type="entry name" value="F-box/kelch-repeat_ARATH"/>
</dbReference>
<accession>A0A8X7TGR7</accession>
<dbReference type="Proteomes" id="UP000886595">
    <property type="component" value="Unassembled WGS sequence"/>
</dbReference>
<organism evidence="2 3">
    <name type="scientific">Brassica carinata</name>
    <name type="common">Ethiopian mustard</name>
    <name type="synonym">Abyssinian cabbage</name>
    <dbReference type="NCBI Taxonomy" id="52824"/>
    <lineage>
        <taxon>Eukaryota</taxon>
        <taxon>Viridiplantae</taxon>
        <taxon>Streptophyta</taxon>
        <taxon>Embryophyta</taxon>
        <taxon>Tracheophyta</taxon>
        <taxon>Spermatophyta</taxon>
        <taxon>Magnoliopsida</taxon>
        <taxon>eudicotyledons</taxon>
        <taxon>Gunneridae</taxon>
        <taxon>Pentapetalae</taxon>
        <taxon>rosids</taxon>
        <taxon>malvids</taxon>
        <taxon>Brassicales</taxon>
        <taxon>Brassicaceae</taxon>
        <taxon>Brassiceae</taxon>
        <taxon>Brassica</taxon>
    </lineage>
</organism>
<dbReference type="PANTHER" id="PTHR24414:SF95">
    <property type="entry name" value="F-BOX DOMAIN-CONTAINING PROTEIN"/>
    <property type="match status" value="1"/>
</dbReference>
<protein>
    <recommendedName>
        <fullName evidence="4">F-box domain-containing protein</fullName>
    </recommendedName>
</protein>
<name>A0A8X7TGR7_BRACI</name>
<dbReference type="PANTHER" id="PTHR24414">
    <property type="entry name" value="F-BOX/KELCH-REPEAT PROTEIN SKIP4"/>
    <property type="match status" value="1"/>
</dbReference>
<dbReference type="AlphaFoldDB" id="A0A8X7TGR7"/>
<feature type="region of interest" description="Disordered" evidence="1">
    <location>
        <begin position="1"/>
        <end position="22"/>
    </location>
</feature>
<evidence type="ECO:0008006" key="4">
    <source>
        <dbReference type="Google" id="ProtNLM"/>
    </source>
</evidence>